<evidence type="ECO:0000313" key="2">
    <source>
        <dbReference type="Proteomes" id="UP001163255"/>
    </source>
</evidence>
<accession>A0ABY6GSP3</accession>
<dbReference type="RefSeq" id="WP_262597950.1">
    <property type="nucleotide sequence ID" value="NZ_CP103300.1"/>
</dbReference>
<keyword evidence="2" id="KW-1185">Reference proteome</keyword>
<dbReference type="Proteomes" id="UP001163255">
    <property type="component" value="Chromosome"/>
</dbReference>
<proteinExistence type="predicted"/>
<dbReference type="EMBL" id="CP103300">
    <property type="protein sequence ID" value="UYM15768.1"/>
    <property type="molecule type" value="Genomic_DNA"/>
</dbReference>
<reference evidence="1" key="1">
    <citation type="submission" date="2022-10" db="EMBL/GenBank/DDBJ databases">
        <title>Completed Genome Sequence of two octocoral isolated bacterium, Endozoicomonas euniceicola EF212T and Endozoicomonas gorgoniicola PS125T.</title>
        <authorList>
            <person name="Chiou Y.-J."/>
            <person name="Chen Y.-H."/>
        </authorList>
    </citation>
    <scope>NUCLEOTIDE SEQUENCE</scope>
    <source>
        <strain evidence="1">EF212</strain>
    </source>
</reference>
<name>A0ABY6GSP3_9GAMM</name>
<organism evidence="1 2">
    <name type="scientific">Endozoicomonas euniceicola</name>
    <dbReference type="NCBI Taxonomy" id="1234143"/>
    <lineage>
        <taxon>Bacteria</taxon>
        <taxon>Pseudomonadati</taxon>
        <taxon>Pseudomonadota</taxon>
        <taxon>Gammaproteobacteria</taxon>
        <taxon>Oceanospirillales</taxon>
        <taxon>Endozoicomonadaceae</taxon>
        <taxon>Endozoicomonas</taxon>
    </lineage>
</organism>
<evidence type="ECO:0000313" key="1">
    <source>
        <dbReference type="EMBL" id="UYM15768.1"/>
    </source>
</evidence>
<sequence length="117" mass="13370">MFEVGIGIKIDEEEYGVTILENTAMRITMVKKLMADGFYCQKCIDVQERLEESGYISQIDHFADYVENDAGSEGALLADYYQIDKAPFFIVEEKGKDAKVYTIYFKLVKDILKKTAT</sequence>
<protein>
    <submittedName>
        <fullName evidence="1">Uncharacterized protein</fullName>
    </submittedName>
</protein>
<gene>
    <name evidence="1" type="ORF">NX720_23555</name>
</gene>